<evidence type="ECO:0000313" key="2">
    <source>
        <dbReference type="Proteomes" id="UP001500063"/>
    </source>
</evidence>
<sequence length="51" mass="5617">MSDDRLDLTMDAVVAILLDDRFGGSLADPARLVDAVWQDWTSPPSSPRKDT</sequence>
<accession>A0ABP3GLU0</accession>
<reference evidence="2" key="1">
    <citation type="journal article" date="2019" name="Int. J. Syst. Evol. Microbiol.">
        <title>The Global Catalogue of Microorganisms (GCM) 10K type strain sequencing project: providing services to taxonomists for standard genome sequencing and annotation.</title>
        <authorList>
            <consortium name="The Broad Institute Genomics Platform"/>
            <consortium name="The Broad Institute Genome Sequencing Center for Infectious Disease"/>
            <person name="Wu L."/>
            <person name="Ma J."/>
        </authorList>
    </citation>
    <scope>NUCLEOTIDE SEQUENCE [LARGE SCALE GENOMIC DNA]</scope>
    <source>
        <strain evidence="2">JCM 4565</strain>
    </source>
</reference>
<organism evidence="1 2">
    <name type="scientific">Streptomyces blastmyceticus</name>
    <dbReference type="NCBI Taxonomy" id="68180"/>
    <lineage>
        <taxon>Bacteria</taxon>
        <taxon>Bacillati</taxon>
        <taxon>Actinomycetota</taxon>
        <taxon>Actinomycetes</taxon>
        <taxon>Kitasatosporales</taxon>
        <taxon>Streptomycetaceae</taxon>
        <taxon>Streptomyces</taxon>
    </lineage>
</organism>
<name>A0ABP3GLU0_9ACTN</name>
<comment type="caution">
    <text evidence="1">The sequence shown here is derived from an EMBL/GenBank/DDBJ whole genome shotgun (WGS) entry which is preliminary data.</text>
</comment>
<dbReference type="EMBL" id="BAAABW010000013">
    <property type="protein sequence ID" value="GAA0346420.1"/>
    <property type="molecule type" value="Genomic_DNA"/>
</dbReference>
<gene>
    <name evidence="1" type="ORF">GCM10010319_23620</name>
</gene>
<protein>
    <submittedName>
        <fullName evidence="1">Uncharacterized protein</fullName>
    </submittedName>
</protein>
<evidence type="ECO:0000313" key="1">
    <source>
        <dbReference type="EMBL" id="GAA0346420.1"/>
    </source>
</evidence>
<dbReference type="Proteomes" id="UP001500063">
    <property type="component" value="Unassembled WGS sequence"/>
</dbReference>
<proteinExistence type="predicted"/>
<keyword evidence="2" id="KW-1185">Reference proteome</keyword>